<dbReference type="EMBL" id="CYKH01000543">
    <property type="protein sequence ID" value="CUG05688.1"/>
    <property type="molecule type" value="Genomic_DNA"/>
</dbReference>
<feature type="signal peptide" evidence="5">
    <location>
        <begin position="1"/>
        <end position="24"/>
    </location>
</feature>
<name>A0A0S4IWM0_BODSA</name>
<dbReference type="OrthoDB" id="1880850at2759"/>
<evidence type="ECO:0000256" key="5">
    <source>
        <dbReference type="SAM" id="SignalP"/>
    </source>
</evidence>
<organism evidence="7 8">
    <name type="scientific">Bodo saltans</name>
    <name type="common">Flagellated protozoan</name>
    <dbReference type="NCBI Taxonomy" id="75058"/>
    <lineage>
        <taxon>Eukaryota</taxon>
        <taxon>Discoba</taxon>
        <taxon>Euglenozoa</taxon>
        <taxon>Kinetoplastea</taxon>
        <taxon>Metakinetoplastina</taxon>
        <taxon>Eubodonida</taxon>
        <taxon>Bodonidae</taxon>
        <taxon>Bodo</taxon>
    </lineage>
</organism>
<proteinExistence type="inferred from homology"/>
<evidence type="ECO:0000256" key="2">
    <source>
        <dbReference type="ARBA" id="ARBA00022729"/>
    </source>
</evidence>
<feature type="transmembrane region" description="Helical" evidence="4">
    <location>
        <begin position="998"/>
        <end position="1019"/>
    </location>
</feature>
<gene>
    <name evidence="7" type="ORF">BSAL_71110</name>
</gene>
<keyword evidence="8" id="KW-1185">Reference proteome</keyword>
<feature type="domain" description="Glycosyl transferase 48" evidence="6">
    <location>
        <begin position="1441"/>
        <end position="2226"/>
    </location>
</feature>
<evidence type="ECO:0000313" key="7">
    <source>
        <dbReference type="EMBL" id="CUG05688.1"/>
    </source>
</evidence>
<reference evidence="8" key="1">
    <citation type="submission" date="2015-09" db="EMBL/GenBank/DDBJ databases">
        <authorList>
            <consortium name="Pathogen Informatics"/>
        </authorList>
    </citation>
    <scope>NUCLEOTIDE SEQUENCE [LARGE SCALE GENOMIC DNA]</scope>
    <source>
        <strain evidence="8">Lake Konstanz</strain>
    </source>
</reference>
<evidence type="ECO:0000256" key="3">
    <source>
        <dbReference type="ARBA" id="ARBA00023180"/>
    </source>
</evidence>
<dbReference type="PANTHER" id="PTHR12741:SF48">
    <property type="entry name" value="1,3-BETA-GLUCAN SYNTHASE COMPONENT FKS1-RELATED"/>
    <property type="match status" value="1"/>
</dbReference>
<dbReference type="GO" id="GO:0000148">
    <property type="term" value="C:1,3-beta-D-glucan synthase complex"/>
    <property type="evidence" value="ECO:0007669"/>
    <property type="project" value="InterPro"/>
</dbReference>
<sequence>MKRLSYLGCLFAATVALLVLPSLADKCQFPTYHPTRVNINETGVWLKTPYRPDGQDDYAYPAEWTNFNIKGIGYSPVPTGWALSDIPNGDFYGSAYSYIWGRDVPKMKEMGVNLIRVWNWNFMEGDHRAFLDLLYENGIYILIPFMMGTVNGQGQINYADLSAISTRQTVIEDWTVFVAAHTNHPAVFGFLVGNEVEKTVYQNQMQDFFSILNLMVNVGKNVELETPDLYDPERGHHYYHPISSPFAADSFEVFYTTYYDFLNIDFWSLQAYNDNPALEVTLQKFDFFLRSINVYKKPRKYVPMILTERGFSALTNNGSTVDGPIYNPEYQAIALNGTWELVQQYNFACRGICIMEWNDEWWKGGTISDVRQPGCPNPFPTVHANCASILGNANSTYSNITMVFEEWLGVWEQEDPTKQVVATNGISISILQDLITFIAPSKRYCIRPRAAFYTLQKLWNPDASTMAWEDINANTTGDWICGAPSGFANFYENPIVLVILPVAITFIVSIIVAVMKCGARTIITNEERVIRAGHIQDAAADSSRDAVTSYHYRALAEETQELLPQATMVAFSAAAIRQRSAMHARRGVLRTPLDPHIRHLTQLIFDKVDCMSMEGDEIKAKKYIDELVKNAFSKEVFCSSDLKERFGVVASASGAEVPAAPVKKEEGGATPPSMPADAKAVVKNDSGLSDGKSYNPNEDLTDVHEALHVVWFRYTEGYRLWLRHMKLPELKRLPSDKSESGPRMVEDLVILILLRCVCGTINHSPELMMRLYHDLLAKRGFESERRDLWGKILGKDGVMARFYKALDNSEPIMSLDDFNAFGLDPNMSIDKLAKEETVLTVKTFPERGGLHVLVTNYAWLIRLFLWLWMLGWYLQPVYAEKPLCLADAMRYLAIWDSLLYTTKSIGVATMIYGSPMKKQLIFSISMGALHFLVFIVFTATNLLANSQIIFDFSFNFPTIYVFFWVLGALSYEIYLFSQMAFGEHKMGGTFAAGHGRPRVVFGIAFAVGVFLSAVITFFLTQGGNKSDSGVSIARVDSSVIVPFIFLILFIAVVAPLLSRFTGRKMNDTRSVIELPVTAFWMLFTFVCSVINIYWLVPSVINLKFTICECQFEALGVSTDVCNWKNTFACDIAVFFTWVATFFVSFVVGYAAFILMSLMFGIGVAKTSSIGAVRNWEDVTMFGDSIIKFSTRHFTFAAQDFEVAKLMWNAFIDSMFKEHLLTAAERDMYMYQLIPKRTFQVLADYYVLKRNQDTEGQTTSETKVSELLTRVIKEIANGYSDTLSTIKQILIPSQVGAQSGGSGENSLTEAELQERKVLYHRLCMALTIDDTVAFTIMARRTQAAAQTILAEATRKSDPVPVGANLVHFLNAILDPSTEGYDKVPGFIKQVYLKADIVDFDVPPRNTEAIRRIVHFLWSTECAKVDSKRREKAQGDKDLETQMIMRQFHRVATMPSCTTIIPYYNENVVYTWRELTEAFDKGQPRISFLEYLACQFPDEWENLAHNETWREGLKNFDRGCTGSMCRCGPLFLEYLLRSRNISEEQKWRISMFATFRGQTLGRTLRGLESLRHGMKIMAFLEERHTFEAEWETKSAKEKKLIPGGEVEESLRHKFCLAQCQQLVDSKYQVIVAAQVYTPTHLREKNGVKGEQLLRDQQLDRLQREGLKAFTFDIVCNDDPAHTSYFIPYNAPDAVFSIKRPGLLRVSKKFPTEGKPENQLHAVPFAFGEVLNTFDMNQDDNLEMGYKHPLLVSIFWNPMPKAFVSTNNNELLYTPKYRIVGFAEHTYTRPLSLVGELMGAAEFCFVTITQRVLSRPLGVRAHYGHPDYVDGYWARTRGGMSKASHVVNVNEDIFCGYEMLSRGQKITFVEWMQAQKGRESAFLPAFVFESKLAGGAGQQVRSRDVYFLNRRLDIFSRMSVAFGTLGFYIVNFLMGASVHYFIWAIVLFRVSNTTFHQLGIMQAKIAVAWVFQLGYVLAVPLFIENCVEHGLITGAWMFIRTIVPSVFFFVFHLQTKFYYFLESIIRGKAEYQATGRGFVLDRISLVTVYRSYADSHIHEALLYLIMLLVYRYVSTESTFSYLMRCMTIMFIVISWFCAPIFFQPYPTTHQLDIDWSQAKLWLGMPCRPLNDTTRLEVNANEANTSWSAWFALNQIKNWTNEEGAYSFGHIFALTFIRIIMQYLPWFTMFLLYVSMDTMYLVIAIFLGQVLHYILVARIDPSQHHFLSVIELIVLGVAVPCTLFFYFTLTTVKFADILFGACIYIVVIGFIVDTAVLFSRLRYKIKFRGGEEKVFYRQRVAVALAVVPYKQINAVICMFILYSVTYVCCFFKSSITSINYSSAAAFAWERVHILPREISVITAEPIERKK</sequence>
<dbReference type="InterPro" id="IPR004886">
    <property type="entry name" value="Glucanosyltransferase"/>
</dbReference>
<feature type="transmembrane region" description="Helical" evidence="4">
    <location>
        <begin position="495"/>
        <end position="515"/>
    </location>
</feature>
<dbReference type="VEuPathDB" id="TriTrypDB:BSAL_71110"/>
<keyword evidence="4" id="KW-0812">Transmembrane</keyword>
<feature type="transmembrane region" description="Helical" evidence="4">
    <location>
        <begin position="2186"/>
        <end position="2210"/>
    </location>
</feature>
<dbReference type="GO" id="GO:0003843">
    <property type="term" value="F:1,3-beta-D-glucan synthase activity"/>
    <property type="evidence" value="ECO:0007669"/>
    <property type="project" value="InterPro"/>
</dbReference>
<dbReference type="PANTHER" id="PTHR12741">
    <property type="entry name" value="LYST-INTERACTING PROTEIN LIP5 DOPAMINE RESPONSIVE PROTEIN DRG-1"/>
    <property type="match status" value="1"/>
</dbReference>
<dbReference type="Proteomes" id="UP000051952">
    <property type="component" value="Unassembled WGS sequence"/>
</dbReference>
<evidence type="ECO:0000256" key="4">
    <source>
        <dbReference type="SAM" id="Phobius"/>
    </source>
</evidence>
<evidence type="ECO:0000256" key="1">
    <source>
        <dbReference type="ARBA" id="ARBA00007528"/>
    </source>
</evidence>
<keyword evidence="2 5" id="KW-0732">Signal</keyword>
<protein>
    <submittedName>
        <fullName evidence="7">Glucosyltransferase, putative</fullName>
    </submittedName>
</protein>
<dbReference type="GO" id="GO:0006075">
    <property type="term" value="P:(1-&gt;3)-beta-D-glucan biosynthetic process"/>
    <property type="evidence" value="ECO:0007669"/>
    <property type="project" value="InterPro"/>
</dbReference>
<feature type="transmembrane region" description="Helical" evidence="4">
    <location>
        <begin position="1992"/>
        <end position="2010"/>
    </location>
</feature>
<feature type="transmembrane region" description="Helical" evidence="4">
    <location>
        <begin position="2254"/>
        <end position="2275"/>
    </location>
</feature>
<dbReference type="InterPro" id="IPR003440">
    <property type="entry name" value="Glyco_trans_48_dom"/>
</dbReference>
<feature type="transmembrane region" description="Helical" evidence="4">
    <location>
        <begin position="2076"/>
        <end position="2099"/>
    </location>
</feature>
<comment type="similarity">
    <text evidence="1">Belongs to the glycosyl hydrolase 72 family.</text>
</comment>
<dbReference type="InterPro" id="IPR017853">
    <property type="entry name" value="GH"/>
</dbReference>
<feature type="transmembrane region" description="Helical" evidence="4">
    <location>
        <begin position="959"/>
        <end position="977"/>
    </location>
</feature>
<evidence type="ECO:0000259" key="6">
    <source>
        <dbReference type="Pfam" id="PF02364"/>
    </source>
</evidence>
<feature type="transmembrane region" description="Helical" evidence="4">
    <location>
        <begin position="894"/>
        <end position="913"/>
    </location>
</feature>
<accession>A0A0S4IWM0</accession>
<dbReference type="SUPFAM" id="SSF51445">
    <property type="entry name" value="(Trans)glycosidases"/>
    <property type="match status" value="1"/>
</dbReference>
<dbReference type="Pfam" id="PF02364">
    <property type="entry name" value="Glucan_synthase"/>
    <property type="match status" value="1"/>
</dbReference>
<feature type="transmembrane region" description="Helical" evidence="4">
    <location>
        <begin position="2222"/>
        <end position="2242"/>
    </location>
</feature>
<keyword evidence="4" id="KW-1133">Transmembrane helix</keyword>
<dbReference type="GO" id="GO:0005886">
    <property type="term" value="C:plasma membrane"/>
    <property type="evidence" value="ECO:0007669"/>
    <property type="project" value="TreeGrafter"/>
</dbReference>
<keyword evidence="3" id="KW-0325">Glycoprotein</keyword>
<feature type="transmembrane region" description="Helical" evidence="4">
    <location>
        <begin position="920"/>
        <end position="939"/>
    </location>
</feature>
<feature type="transmembrane region" description="Helical" evidence="4">
    <location>
        <begin position="1134"/>
        <end position="1159"/>
    </location>
</feature>
<keyword evidence="7" id="KW-0808">Transferase</keyword>
<dbReference type="Pfam" id="PF03198">
    <property type="entry name" value="Glyco_hydro_72"/>
    <property type="match status" value="1"/>
</dbReference>
<feature type="chain" id="PRO_5006621622" evidence="5">
    <location>
        <begin position="25"/>
        <end position="2366"/>
    </location>
</feature>
<feature type="transmembrane region" description="Helical" evidence="4">
    <location>
        <begin position="2296"/>
        <end position="2320"/>
    </location>
</feature>
<keyword evidence="4" id="KW-0472">Membrane</keyword>
<feature type="transmembrane region" description="Helical" evidence="4">
    <location>
        <begin position="1962"/>
        <end position="1980"/>
    </location>
</feature>
<dbReference type="Gene3D" id="3.20.20.80">
    <property type="entry name" value="Glycosidases"/>
    <property type="match status" value="1"/>
</dbReference>
<evidence type="ECO:0000313" key="8">
    <source>
        <dbReference type="Proteomes" id="UP000051952"/>
    </source>
</evidence>
<feature type="transmembrane region" description="Helical" evidence="4">
    <location>
        <begin position="857"/>
        <end position="874"/>
    </location>
</feature>
<feature type="transmembrane region" description="Helical" evidence="4">
    <location>
        <begin position="1039"/>
        <end position="1057"/>
    </location>
</feature>